<evidence type="ECO:0000313" key="5">
    <source>
        <dbReference type="EMBL" id="KAE8022659.1"/>
    </source>
</evidence>
<dbReference type="GO" id="GO:0016491">
    <property type="term" value="F:oxidoreductase activity"/>
    <property type="evidence" value="ECO:0007669"/>
    <property type="project" value="UniProtKB-KW"/>
</dbReference>
<dbReference type="Proteomes" id="UP000327013">
    <property type="component" value="Chromosome 3"/>
</dbReference>
<dbReference type="PANTHER" id="PTHR43625:SF65">
    <property type="entry name" value="NADP-DEPENDENT OXIDOREDUCTASE DOMAIN-CONTAINING PROTEIN"/>
    <property type="match status" value="1"/>
</dbReference>
<keyword evidence="3" id="KW-0472">Membrane</keyword>
<keyword evidence="3" id="KW-0812">Transmembrane</keyword>
<name>A0A5N6QYR4_9ROSI</name>
<feature type="transmembrane region" description="Helical" evidence="3">
    <location>
        <begin position="29"/>
        <end position="49"/>
    </location>
</feature>
<feature type="domain" description="NADP-dependent oxidoreductase" evidence="4">
    <location>
        <begin position="142"/>
        <end position="310"/>
    </location>
</feature>
<dbReference type="OrthoDB" id="37537at2759"/>
<reference evidence="5 6" key="1">
    <citation type="submission" date="2019-06" db="EMBL/GenBank/DDBJ databases">
        <title>A chromosomal-level reference genome of Carpinus fangiana (Coryloideae, Betulaceae).</title>
        <authorList>
            <person name="Yang X."/>
            <person name="Wang Z."/>
            <person name="Zhang L."/>
            <person name="Hao G."/>
            <person name="Liu J."/>
            <person name="Yang Y."/>
        </authorList>
    </citation>
    <scope>NUCLEOTIDE SEQUENCE [LARGE SCALE GENOMIC DNA]</scope>
    <source>
        <strain evidence="5">Cfa_2016G</strain>
        <tissue evidence="5">Leaf</tissue>
    </source>
</reference>
<dbReference type="Gene3D" id="3.20.20.100">
    <property type="entry name" value="NADP-dependent oxidoreductase domain"/>
    <property type="match status" value="2"/>
</dbReference>
<dbReference type="GO" id="GO:0005737">
    <property type="term" value="C:cytoplasm"/>
    <property type="evidence" value="ECO:0007669"/>
    <property type="project" value="TreeGrafter"/>
</dbReference>
<organism evidence="5 6">
    <name type="scientific">Carpinus fangiana</name>
    <dbReference type="NCBI Taxonomy" id="176857"/>
    <lineage>
        <taxon>Eukaryota</taxon>
        <taxon>Viridiplantae</taxon>
        <taxon>Streptophyta</taxon>
        <taxon>Embryophyta</taxon>
        <taxon>Tracheophyta</taxon>
        <taxon>Spermatophyta</taxon>
        <taxon>Magnoliopsida</taxon>
        <taxon>eudicotyledons</taxon>
        <taxon>Gunneridae</taxon>
        <taxon>Pentapetalae</taxon>
        <taxon>rosids</taxon>
        <taxon>fabids</taxon>
        <taxon>Fagales</taxon>
        <taxon>Betulaceae</taxon>
        <taxon>Carpinus</taxon>
    </lineage>
</organism>
<dbReference type="InterPro" id="IPR036812">
    <property type="entry name" value="NAD(P)_OxRdtase_dom_sf"/>
</dbReference>
<dbReference type="EMBL" id="CM017323">
    <property type="protein sequence ID" value="KAE8022659.1"/>
    <property type="molecule type" value="Genomic_DNA"/>
</dbReference>
<dbReference type="SUPFAM" id="SSF51430">
    <property type="entry name" value="NAD(P)-linked oxidoreductase"/>
    <property type="match status" value="1"/>
</dbReference>
<dbReference type="AlphaFoldDB" id="A0A5N6QYR4"/>
<gene>
    <name evidence="5" type="ORF">FH972_008442</name>
</gene>
<evidence type="ECO:0000256" key="3">
    <source>
        <dbReference type="SAM" id="Phobius"/>
    </source>
</evidence>
<evidence type="ECO:0000256" key="2">
    <source>
        <dbReference type="ARBA" id="ARBA00023002"/>
    </source>
</evidence>
<keyword evidence="2" id="KW-0560">Oxidoreductase</keyword>
<proteinExistence type="predicted"/>
<keyword evidence="3" id="KW-1133">Transmembrane helix</keyword>
<dbReference type="InterPro" id="IPR023210">
    <property type="entry name" value="NADP_OxRdtase_dom"/>
</dbReference>
<dbReference type="PANTHER" id="PTHR43625">
    <property type="entry name" value="AFLATOXIN B1 ALDEHYDE REDUCTASE"/>
    <property type="match status" value="1"/>
</dbReference>
<protein>
    <recommendedName>
        <fullName evidence="4">NADP-dependent oxidoreductase domain-containing protein</fullName>
    </recommendedName>
</protein>
<evidence type="ECO:0000256" key="1">
    <source>
        <dbReference type="ARBA" id="ARBA00022857"/>
    </source>
</evidence>
<evidence type="ECO:0000259" key="4">
    <source>
        <dbReference type="Pfam" id="PF00248"/>
    </source>
</evidence>
<keyword evidence="6" id="KW-1185">Reference proteome</keyword>
<sequence>MGCRCFEHRRPGLTLCGQRRCCGVMEPELHWWLLCVWVVAGFWLPAACYKGQVSRLGFGCRGLSGILNAPLSHEAGCSVVKEAFYRGITFFDTANIYGQNHHNEIMIGKALKQLPRERIQLATKFGMSISEEGQLGVKGTPEYMEELKKLVEEEKIKYIGLSEASVDTIRRAHAVHPITALQMEYSPWTRDIEDEIIPLCRELGIGIVAYSPLGHGFFGGKAVVESLNESFMANHPRFNGENLEKNKLLYARIANLASKHSCTPPQLALAWLLHQGDDIIPIPGTTKVQNLDNNIGSLALKLTPEDLKEICDAVPINEVAGEREMALLAQYSWKVANTPSK</sequence>
<keyword evidence="1" id="KW-0521">NADP</keyword>
<dbReference type="InterPro" id="IPR050791">
    <property type="entry name" value="Aldo-Keto_reductase"/>
</dbReference>
<evidence type="ECO:0000313" key="6">
    <source>
        <dbReference type="Proteomes" id="UP000327013"/>
    </source>
</evidence>
<accession>A0A5N6QYR4</accession>
<dbReference type="Pfam" id="PF00248">
    <property type="entry name" value="Aldo_ket_red"/>
    <property type="match status" value="1"/>
</dbReference>